<dbReference type="PANTHER" id="PTHR28297:SF1">
    <property type="entry name" value="FUNGAL PROTEIN"/>
    <property type="match status" value="1"/>
</dbReference>
<reference evidence="4" key="1">
    <citation type="submission" date="2023-07" db="EMBL/GenBank/DDBJ databases">
        <title>A draft genome of Kazachstania heterogenica Y-27499.</title>
        <authorList>
            <person name="Donic C."/>
            <person name="Kralova J.S."/>
            <person name="Fidel L."/>
            <person name="Ben-Dor S."/>
            <person name="Jung S."/>
        </authorList>
    </citation>
    <scope>NUCLEOTIDE SEQUENCE [LARGE SCALE GENOMIC DNA]</scope>
    <source>
        <strain evidence="4">Y27499</strain>
    </source>
</reference>
<organism evidence="3 4">
    <name type="scientific">Arxiozyma heterogenica</name>
    <dbReference type="NCBI Taxonomy" id="278026"/>
    <lineage>
        <taxon>Eukaryota</taxon>
        <taxon>Fungi</taxon>
        <taxon>Dikarya</taxon>
        <taxon>Ascomycota</taxon>
        <taxon>Saccharomycotina</taxon>
        <taxon>Saccharomycetes</taxon>
        <taxon>Saccharomycetales</taxon>
        <taxon>Saccharomycetaceae</taxon>
        <taxon>Arxiozyma</taxon>
    </lineage>
</organism>
<comment type="caution">
    <text evidence="3">The sequence shown here is derived from an EMBL/GenBank/DDBJ whole genome shotgun (WGS) entry which is preliminary data.</text>
</comment>
<name>A0AAN7W6R9_9SACH</name>
<protein>
    <recommendedName>
        <fullName evidence="5">YHL026C-like protein</fullName>
    </recommendedName>
</protein>
<gene>
    <name evidence="3" type="ORF">RI543_000050</name>
</gene>
<dbReference type="PANTHER" id="PTHR28297">
    <property type="entry name" value="FUNGAL PROTEIN"/>
    <property type="match status" value="1"/>
</dbReference>
<evidence type="ECO:0008006" key="5">
    <source>
        <dbReference type="Google" id="ProtNLM"/>
    </source>
</evidence>
<feature type="compositionally biased region" description="Basic and acidic residues" evidence="1">
    <location>
        <begin position="271"/>
        <end position="285"/>
    </location>
</feature>
<dbReference type="EMBL" id="JAWIZZ010000002">
    <property type="protein sequence ID" value="KAK5782496.1"/>
    <property type="molecule type" value="Genomic_DNA"/>
</dbReference>
<sequence length="285" mass="32839">MTIQQKIERRWPLTFFLFYTFIFHGTGSAIITGGIEFAVAYGMYRHPKNYDVVKMWGFPYTLAGDLVVTIFVQNIATWFIEEIIVGGDWFQNNSCHCPFGKNINKGLLEIWLEVKRCTILPVNQIDDKLILQYKNPISLFWLGVKLLLFRNPNHRDNKTLKYDFKNLCVWAINKLIRAILISVAIFIVVWPVTLGIITTSAKHRIPHDYIYNSYPFPQVLKLIFGAVVAFISTPIMVITIILRNDNYLKLVKSGELTDSLFKSASSNETQDENHDNGHDSETEEV</sequence>
<dbReference type="Proteomes" id="UP001306508">
    <property type="component" value="Unassembled WGS sequence"/>
</dbReference>
<keyword evidence="2" id="KW-0472">Membrane</keyword>
<evidence type="ECO:0000313" key="4">
    <source>
        <dbReference type="Proteomes" id="UP001306508"/>
    </source>
</evidence>
<evidence type="ECO:0000313" key="3">
    <source>
        <dbReference type="EMBL" id="KAK5782496.1"/>
    </source>
</evidence>
<proteinExistence type="predicted"/>
<keyword evidence="2" id="KW-1133">Transmembrane helix</keyword>
<dbReference type="Pfam" id="PF10445">
    <property type="entry name" value="DUF2456"/>
    <property type="match status" value="1"/>
</dbReference>
<evidence type="ECO:0000256" key="1">
    <source>
        <dbReference type="SAM" id="MobiDB-lite"/>
    </source>
</evidence>
<feature type="transmembrane region" description="Helical" evidence="2">
    <location>
        <begin position="12"/>
        <end position="40"/>
    </location>
</feature>
<accession>A0AAN7W6R9</accession>
<dbReference type="AlphaFoldDB" id="A0AAN7W6R9"/>
<feature type="transmembrane region" description="Helical" evidence="2">
    <location>
        <begin position="175"/>
        <end position="199"/>
    </location>
</feature>
<keyword evidence="2" id="KW-0812">Transmembrane</keyword>
<keyword evidence="4" id="KW-1185">Reference proteome</keyword>
<evidence type="ECO:0000256" key="2">
    <source>
        <dbReference type="SAM" id="Phobius"/>
    </source>
</evidence>
<dbReference type="InterPro" id="IPR018852">
    <property type="entry name" value="DUF2456"/>
</dbReference>
<feature type="transmembrane region" description="Helical" evidence="2">
    <location>
        <begin position="219"/>
        <end position="242"/>
    </location>
</feature>
<feature type="region of interest" description="Disordered" evidence="1">
    <location>
        <begin position="263"/>
        <end position="285"/>
    </location>
</feature>
<feature type="transmembrane region" description="Helical" evidence="2">
    <location>
        <begin position="60"/>
        <end position="80"/>
    </location>
</feature>